<dbReference type="SUPFAM" id="SSF53850">
    <property type="entry name" value="Periplasmic binding protein-like II"/>
    <property type="match status" value="1"/>
</dbReference>
<dbReference type="PANTHER" id="PTHR43649">
    <property type="entry name" value="ARABINOSE-BINDING PROTEIN-RELATED"/>
    <property type="match status" value="1"/>
</dbReference>
<dbReference type="EMBL" id="NOJY02000025">
    <property type="protein sequence ID" value="RDY26519.1"/>
    <property type="molecule type" value="Genomic_DNA"/>
</dbReference>
<organism evidence="5 6">
    <name type="scientific">Romboutsia weinsteinii</name>
    <dbReference type="NCBI Taxonomy" id="2020949"/>
    <lineage>
        <taxon>Bacteria</taxon>
        <taxon>Bacillati</taxon>
        <taxon>Bacillota</taxon>
        <taxon>Clostridia</taxon>
        <taxon>Peptostreptococcales</taxon>
        <taxon>Peptostreptococcaceae</taxon>
        <taxon>Romboutsia</taxon>
    </lineage>
</organism>
<dbReference type="CDD" id="cd13585">
    <property type="entry name" value="PBP2_TMBP_like"/>
    <property type="match status" value="1"/>
</dbReference>
<dbReference type="InterPro" id="IPR006059">
    <property type="entry name" value="SBP"/>
</dbReference>
<dbReference type="PANTHER" id="PTHR43649:SF31">
    <property type="entry name" value="SN-GLYCEROL-3-PHOSPHATE-BINDING PERIPLASMIC PROTEIN UGPB"/>
    <property type="match status" value="1"/>
</dbReference>
<comment type="caution">
    <text evidence="5">The sequence shown here is derived from an EMBL/GenBank/DDBJ whole genome shotgun (WGS) entry which is preliminary data.</text>
</comment>
<evidence type="ECO:0000313" key="6">
    <source>
        <dbReference type="Proteomes" id="UP000215694"/>
    </source>
</evidence>
<evidence type="ECO:0000256" key="3">
    <source>
        <dbReference type="ARBA" id="ARBA00022448"/>
    </source>
</evidence>
<comment type="subcellular location">
    <subcellularLocation>
        <location evidence="1">Cell envelope</location>
    </subcellularLocation>
</comment>
<evidence type="ECO:0000256" key="1">
    <source>
        <dbReference type="ARBA" id="ARBA00004196"/>
    </source>
</evidence>
<comment type="similarity">
    <text evidence="2">Belongs to the bacterial solute-binding protein 1 family.</text>
</comment>
<dbReference type="Proteomes" id="UP000215694">
    <property type="component" value="Unassembled WGS sequence"/>
</dbReference>
<dbReference type="GO" id="GO:0030313">
    <property type="term" value="C:cell envelope"/>
    <property type="evidence" value="ECO:0007669"/>
    <property type="project" value="UniProtKB-SubCell"/>
</dbReference>
<accession>A0A371J157</accession>
<keyword evidence="4" id="KW-0732">Signal</keyword>
<proteinExistence type="inferred from homology"/>
<dbReference type="RefSeq" id="WP_116041503.1">
    <property type="nucleotide sequence ID" value="NZ_NOJY02000025.1"/>
</dbReference>
<name>A0A371J157_9FIRM</name>
<keyword evidence="6" id="KW-1185">Reference proteome</keyword>
<sequence length="430" mass="47939">MSFKKRMIAGILAVTIGLVVGCSSSDNSGKVELRYAIWDQTHKEAVETLISEYEEANPDVDVKLEQYSFQDYWTKMETAATGGSAPDIYWMNAVNLSLYADSGALVNMDDYIKENNIDMSQYLENITSLYNYEGSQYAMPSFWDANVLLVNKEMLKEYNIPEPTPNWNWDEMMEWLKDAKTKLPEGTYPITSYGTESTQLGVFNQVAAAGGSIISDDKTKAMIDTPESKEGFEKYFGLLKSDVHSPSDVTTEIGAGTLFKSNKALAIQSSTYHIFAYSDKEQSQVAGKFGIYELPTIKEGVESNSVIHGLGNAISSNCKNPDEAFDFIKYISSEESMEKYTELALVPQAHKNVQKLYSDTIKNKLGIDGAILDEVSKNAMPLPSTFETQKWGQVITDNTNAFMQGKMPLDEVVKKSQEGVQKILDSEPKK</sequence>
<dbReference type="Pfam" id="PF01547">
    <property type="entry name" value="SBP_bac_1"/>
    <property type="match status" value="1"/>
</dbReference>
<evidence type="ECO:0000313" key="5">
    <source>
        <dbReference type="EMBL" id="RDY26519.1"/>
    </source>
</evidence>
<keyword evidence="3" id="KW-0813">Transport</keyword>
<protein>
    <submittedName>
        <fullName evidence="5">Sugar ABC transporter substrate-binding protein</fullName>
    </submittedName>
</protein>
<evidence type="ECO:0000256" key="4">
    <source>
        <dbReference type="ARBA" id="ARBA00022729"/>
    </source>
</evidence>
<reference evidence="5 6" key="1">
    <citation type="journal article" date="2017" name="Genome Announc.">
        <title>Draft Genome Sequence of Romboutsia weinsteinii sp. nov. Strain CCRI-19649(T) Isolated from Surface Water.</title>
        <authorList>
            <person name="Maheux A.F."/>
            <person name="Boudreau D.K."/>
            <person name="Berube E."/>
            <person name="Boissinot M."/>
            <person name="Cantin P."/>
            <person name="Raymond F."/>
            <person name="Corbeil J."/>
            <person name="Omar R.F."/>
            <person name="Bergeron M.G."/>
        </authorList>
    </citation>
    <scope>NUCLEOTIDE SEQUENCE [LARGE SCALE GENOMIC DNA]</scope>
    <source>
        <strain evidence="5 6">CCRI-19649</strain>
    </source>
</reference>
<dbReference type="Gene3D" id="3.40.190.10">
    <property type="entry name" value="Periplasmic binding protein-like II"/>
    <property type="match status" value="1"/>
</dbReference>
<dbReference type="OrthoDB" id="383937at2"/>
<dbReference type="AlphaFoldDB" id="A0A371J157"/>
<gene>
    <name evidence="5" type="ORF">CHL78_013195</name>
</gene>
<evidence type="ECO:0000256" key="2">
    <source>
        <dbReference type="ARBA" id="ARBA00008520"/>
    </source>
</evidence>
<dbReference type="InterPro" id="IPR050490">
    <property type="entry name" value="Bact_solute-bd_prot1"/>
</dbReference>
<dbReference type="PROSITE" id="PS51257">
    <property type="entry name" value="PROKAR_LIPOPROTEIN"/>
    <property type="match status" value="1"/>
</dbReference>